<evidence type="ECO:0000313" key="1">
    <source>
        <dbReference type="EMBL" id="SHF84262.1"/>
    </source>
</evidence>
<name>A0A1M5EZ26_VIBGA</name>
<sequence>MALGRHYRAECELRAVDRMKRYKIKEDELALEVAQNIPGDDRLSALSQAIGMVRGVQHINDGSTPLKDAVDKILAERVKSGLNRDGTVLA</sequence>
<gene>
    <name evidence="1" type="ORF">SAMN02745781_03309</name>
</gene>
<dbReference type="AlphaFoldDB" id="A0A1M5EZ26"/>
<dbReference type="EMBL" id="FQUH01000018">
    <property type="protein sequence ID" value="SHF84262.1"/>
    <property type="molecule type" value="Genomic_DNA"/>
</dbReference>
<keyword evidence="2" id="KW-1185">Reference proteome</keyword>
<reference evidence="2" key="1">
    <citation type="submission" date="2016-11" db="EMBL/GenBank/DDBJ databases">
        <authorList>
            <person name="Varghese N."/>
            <person name="Submissions S."/>
        </authorList>
    </citation>
    <scope>NUCLEOTIDE SEQUENCE [LARGE SCALE GENOMIC DNA]</scope>
    <source>
        <strain evidence="2">DSM 21264</strain>
    </source>
</reference>
<accession>A0A1M5EZ26</accession>
<evidence type="ECO:0000313" key="2">
    <source>
        <dbReference type="Proteomes" id="UP000184159"/>
    </source>
</evidence>
<organism evidence="1 2">
    <name type="scientific">Vibrio gazogenes DSM 21264 = NBRC 103151</name>
    <dbReference type="NCBI Taxonomy" id="1123492"/>
    <lineage>
        <taxon>Bacteria</taxon>
        <taxon>Pseudomonadati</taxon>
        <taxon>Pseudomonadota</taxon>
        <taxon>Gammaproteobacteria</taxon>
        <taxon>Vibrionales</taxon>
        <taxon>Vibrionaceae</taxon>
        <taxon>Vibrio</taxon>
    </lineage>
</organism>
<protein>
    <submittedName>
        <fullName evidence="1">Uncharacterized protein</fullName>
    </submittedName>
</protein>
<proteinExistence type="predicted"/>
<dbReference type="Proteomes" id="UP000184159">
    <property type="component" value="Unassembled WGS sequence"/>
</dbReference>
<dbReference type="RefSeq" id="WP_072961742.1">
    <property type="nucleotide sequence ID" value="NZ_FQUH01000018.1"/>
</dbReference>